<evidence type="ECO:0000313" key="6">
    <source>
        <dbReference type="Proteomes" id="UP000199001"/>
    </source>
</evidence>
<reference evidence="6" key="1">
    <citation type="submission" date="2016-06" db="EMBL/GenBank/DDBJ databases">
        <authorList>
            <person name="Varghese N."/>
            <person name="Submissions Spin"/>
        </authorList>
    </citation>
    <scope>NUCLEOTIDE SEQUENCE [LARGE SCALE GENOMIC DNA]</scope>
    <source>
        <strain evidence="6">DSM 43903</strain>
    </source>
</reference>
<dbReference type="Gene3D" id="3.30.750.24">
    <property type="entry name" value="STAS domain"/>
    <property type="match status" value="1"/>
</dbReference>
<organism evidence="5 6">
    <name type="scientific">Micromonospora citrea</name>
    <dbReference type="NCBI Taxonomy" id="47855"/>
    <lineage>
        <taxon>Bacteria</taxon>
        <taxon>Bacillati</taxon>
        <taxon>Actinomycetota</taxon>
        <taxon>Actinomycetes</taxon>
        <taxon>Micromonosporales</taxon>
        <taxon>Micromonosporaceae</taxon>
        <taxon>Micromonospora</taxon>
    </lineage>
</organism>
<dbReference type="InterPro" id="IPR036513">
    <property type="entry name" value="STAS_dom_sf"/>
</dbReference>
<feature type="region of interest" description="Disordered" evidence="3">
    <location>
        <begin position="199"/>
        <end position="219"/>
    </location>
</feature>
<dbReference type="PANTHER" id="PTHR33495:SF2">
    <property type="entry name" value="ANTI-SIGMA FACTOR ANTAGONIST TM_1081-RELATED"/>
    <property type="match status" value="1"/>
</dbReference>
<dbReference type="SUPFAM" id="SSF52091">
    <property type="entry name" value="SpoIIaa-like"/>
    <property type="match status" value="1"/>
</dbReference>
<evidence type="ECO:0000313" key="5">
    <source>
        <dbReference type="EMBL" id="SCL46386.1"/>
    </source>
</evidence>
<dbReference type="GO" id="GO:0043856">
    <property type="term" value="F:anti-sigma factor antagonist activity"/>
    <property type="evidence" value="ECO:0007669"/>
    <property type="project" value="InterPro"/>
</dbReference>
<dbReference type="CDD" id="cd07043">
    <property type="entry name" value="STAS_anti-anti-sigma_factors"/>
    <property type="match status" value="1"/>
</dbReference>
<dbReference type="Proteomes" id="UP000199001">
    <property type="component" value="Unassembled WGS sequence"/>
</dbReference>
<keyword evidence="6" id="KW-1185">Reference proteome</keyword>
<evidence type="ECO:0000256" key="1">
    <source>
        <dbReference type="ARBA" id="ARBA00009013"/>
    </source>
</evidence>
<dbReference type="RefSeq" id="WP_091095437.1">
    <property type="nucleotide sequence ID" value="NZ_FMHZ01000002.1"/>
</dbReference>
<dbReference type="AlphaFoldDB" id="A0A1C6TX53"/>
<dbReference type="STRING" id="47855.GA0070606_0975"/>
<evidence type="ECO:0000256" key="3">
    <source>
        <dbReference type="SAM" id="MobiDB-lite"/>
    </source>
</evidence>
<dbReference type="InterPro" id="IPR003658">
    <property type="entry name" value="Anti-sigma_ant"/>
</dbReference>
<sequence>MTVVPDDNSMTLICDSCGDVTTGTACVLPDAEVVWTLVAEHGWSGSPFATGPHRCPRCSLLGPAAGRDGGAGHGDEVPGGVLGVDHLDDVAVVTAAGDIDVDAADDLRTALRQAVDICGHVVVDLTRVHLIDAGGLGLLVRAHRDARERGAVLCLAAPSRFILTVLHTMRLDGLFPIFASAEEAVRRLSPPAIGGPAGLTATVAAPDRAGRPATATSDR</sequence>
<dbReference type="PANTHER" id="PTHR33495">
    <property type="entry name" value="ANTI-SIGMA FACTOR ANTAGONIST TM_1081-RELATED-RELATED"/>
    <property type="match status" value="1"/>
</dbReference>
<dbReference type="OrthoDB" id="5456061at2"/>
<protein>
    <recommendedName>
        <fullName evidence="2">Anti-sigma factor antagonist</fullName>
    </recommendedName>
</protein>
<accession>A0A1C6TX53</accession>
<evidence type="ECO:0000256" key="2">
    <source>
        <dbReference type="RuleBase" id="RU003749"/>
    </source>
</evidence>
<dbReference type="PROSITE" id="PS50801">
    <property type="entry name" value="STAS"/>
    <property type="match status" value="1"/>
</dbReference>
<gene>
    <name evidence="5" type="ORF">GA0070606_0975</name>
</gene>
<feature type="domain" description="STAS" evidence="4">
    <location>
        <begin position="80"/>
        <end position="188"/>
    </location>
</feature>
<name>A0A1C6TX53_9ACTN</name>
<proteinExistence type="inferred from homology"/>
<dbReference type="InterPro" id="IPR002645">
    <property type="entry name" value="STAS_dom"/>
</dbReference>
<dbReference type="Pfam" id="PF01740">
    <property type="entry name" value="STAS"/>
    <property type="match status" value="1"/>
</dbReference>
<dbReference type="NCBIfam" id="TIGR00377">
    <property type="entry name" value="ant_ant_sig"/>
    <property type="match status" value="1"/>
</dbReference>
<evidence type="ECO:0000259" key="4">
    <source>
        <dbReference type="PROSITE" id="PS50801"/>
    </source>
</evidence>
<comment type="similarity">
    <text evidence="1 2">Belongs to the anti-sigma-factor antagonist family.</text>
</comment>
<dbReference type="EMBL" id="FMHZ01000002">
    <property type="protein sequence ID" value="SCL46386.1"/>
    <property type="molecule type" value="Genomic_DNA"/>
</dbReference>